<dbReference type="EMBL" id="JAUQUB010000003">
    <property type="protein sequence ID" value="MDO7883188.1"/>
    <property type="molecule type" value="Genomic_DNA"/>
</dbReference>
<name>A0ABT9BQ84_9MICO</name>
<evidence type="ECO:0000313" key="2">
    <source>
        <dbReference type="EMBL" id="MDO7883188.1"/>
    </source>
</evidence>
<reference evidence="2 3" key="1">
    <citation type="submission" date="2023-07" db="EMBL/GenBank/DDBJ databases">
        <title>Protaetiibacter sp. nov WY-16 isolated from soil.</title>
        <authorList>
            <person name="Liu B."/>
            <person name="Wan Y."/>
        </authorList>
    </citation>
    <scope>NUCLEOTIDE SEQUENCE [LARGE SCALE GENOMIC DNA]</scope>
    <source>
        <strain evidence="2 3">WY-16</strain>
    </source>
</reference>
<feature type="domain" description="BLUF" evidence="1">
    <location>
        <begin position="83"/>
        <end position="174"/>
    </location>
</feature>
<gene>
    <name evidence="2" type="ORF">Q5716_13205</name>
</gene>
<dbReference type="SUPFAM" id="SSF54975">
    <property type="entry name" value="Acylphosphatase/BLUF domain-like"/>
    <property type="match status" value="1"/>
</dbReference>
<dbReference type="Pfam" id="PF04940">
    <property type="entry name" value="BLUF"/>
    <property type="match status" value="1"/>
</dbReference>
<dbReference type="SMART" id="SM01034">
    <property type="entry name" value="BLUF"/>
    <property type="match status" value="1"/>
</dbReference>
<sequence>MSSVSVLRQPPVLWSRVDQDFYICTVDTEVLGYVERHGLAYAGFDERSRPVGSSASLTDAMAAVVGERAPGRATVPQRAEGQLYALVYTSLAATAFLDSHLDELLESSRDANRKNSVTGILLYRSGRFVQYLEGSRSSLTALMASIAADPRHSSVEVLVEGPAAARQFEDWTMGYERLAEPSDPLPEGFRSSFDDLDSESGDEAMRALSELSFWFRVRNTA</sequence>
<dbReference type="PROSITE" id="PS50925">
    <property type="entry name" value="BLUF"/>
    <property type="match status" value="1"/>
</dbReference>
<dbReference type="Gene3D" id="3.30.70.100">
    <property type="match status" value="1"/>
</dbReference>
<accession>A0ABT9BQ84</accession>
<comment type="caution">
    <text evidence="2">The sequence shown here is derived from an EMBL/GenBank/DDBJ whole genome shotgun (WGS) entry which is preliminary data.</text>
</comment>
<evidence type="ECO:0000313" key="3">
    <source>
        <dbReference type="Proteomes" id="UP001241072"/>
    </source>
</evidence>
<dbReference type="RefSeq" id="WP_305003613.1">
    <property type="nucleotide sequence ID" value="NZ_JAUQUB010000003.1"/>
</dbReference>
<dbReference type="Proteomes" id="UP001241072">
    <property type="component" value="Unassembled WGS sequence"/>
</dbReference>
<evidence type="ECO:0000259" key="1">
    <source>
        <dbReference type="PROSITE" id="PS50925"/>
    </source>
</evidence>
<keyword evidence="3" id="KW-1185">Reference proteome</keyword>
<protein>
    <submittedName>
        <fullName evidence="2">BLUF domain-containing protein</fullName>
    </submittedName>
</protein>
<proteinExistence type="predicted"/>
<dbReference type="InterPro" id="IPR007024">
    <property type="entry name" value="BLUF_domain"/>
</dbReference>
<dbReference type="InterPro" id="IPR036046">
    <property type="entry name" value="Acylphosphatase-like_dom_sf"/>
</dbReference>
<organism evidence="2 3">
    <name type="scientific">Antiquaquibacter soli</name>
    <dbReference type="NCBI Taxonomy" id="3064523"/>
    <lineage>
        <taxon>Bacteria</taxon>
        <taxon>Bacillati</taxon>
        <taxon>Actinomycetota</taxon>
        <taxon>Actinomycetes</taxon>
        <taxon>Micrococcales</taxon>
        <taxon>Microbacteriaceae</taxon>
        <taxon>Antiquaquibacter</taxon>
    </lineage>
</organism>